<dbReference type="PANTHER" id="PTHR30055:SF160">
    <property type="entry name" value="TRANSCRIPTIONAL REGULATORY PROTEIN (PROBABLY ASNC-FAMILY)-RELATED"/>
    <property type="match status" value="1"/>
</dbReference>
<dbReference type="InterPro" id="IPR009057">
    <property type="entry name" value="Homeodomain-like_sf"/>
</dbReference>
<dbReference type="SUPFAM" id="SSF46689">
    <property type="entry name" value="Homeodomain-like"/>
    <property type="match status" value="1"/>
</dbReference>
<keyword evidence="1 2" id="KW-0238">DNA-binding</keyword>
<dbReference type="RefSeq" id="WP_157185546.1">
    <property type="nucleotide sequence ID" value="NZ_JACHIT010000002.1"/>
</dbReference>
<dbReference type="GO" id="GO:0000976">
    <property type="term" value="F:transcription cis-regulatory region binding"/>
    <property type="evidence" value="ECO:0007669"/>
    <property type="project" value="TreeGrafter"/>
</dbReference>
<proteinExistence type="predicted"/>
<dbReference type="Proteomes" id="UP000540412">
    <property type="component" value="Unassembled WGS sequence"/>
</dbReference>
<gene>
    <name evidence="4" type="ORF">BJY24_004231</name>
</gene>
<reference evidence="4 5" key="1">
    <citation type="submission" date="2020-08" db="EMBL/GenBank/DDBJ databases">
        <title>Sequencing the genomes of 1000 actinobacteria strains.</title>
        <authorList>
            <person name="Klenk H.-P."/>
        </authorList>
    </citation>
    <scope>NUCLEOTIDE SEQUENCE [LARGE SCALE GENOMIC DNA]</scope>
    <source>
        <strain evidence="4 5">DSM 43582</strain>
    </source>
</reference>
<name>A0A7W9UJC5_9NOCA</name>
<evidence type="ECO:0000259" key="3">
    <source>
        <dbReference type="PROSITE" id="PS50977"/>
    </source>
</evidence>
<evidence type="ECO:0000256" key="2">
    <source>
        <dbReference type="PROSITE-ProRule" id="PRU00335"/>
    </source>
</evidence>
<sequence>MDAAIAQARRERRQVIMIAAAGLFAACGYRAAGMEEIACRAGISKPVLYKSFSSKLELYLAVLHDAVRVLDETLGAALGRAEGMAAIVTATVAAVFDFADTHPRDAALLAGAAAAEEPSAQHVAHQAATLCARTLSQALAPYPLPRADHGWLVTAELIGIAQSCARDWAITGKALPKHEAVATTVGLCWNGLAGVQLSRTEKPDLPGPAG</sequence>
<feature type="DNA-binding region" description="H-T-H motif" evidence="2">
    <location>
        <begin position="33"/>
        <end position="52"/>
    </location>
</feature>
<evidence type="ECO:0000313" key="5">
    <source>
        <dbReference type="Proteomes" id="UP000540412"/>
    </source>
</evidence>
<feature type="domain" description="HTH tetR-type" evidence="3">
    <location>
        <begin position="10"/>
        <end position="70"/>
    </location>
</feature>
<dbReference type="Pfam" id="PF00440">
    <property type="entry name" value="TetR_N"/>
    <property type="match status" value="1"/>
</dbReference>
<accession>A0A7W9UJC5</accession>
<dbReference type="Gene3D" id="1.10.357.10">
    <property type="entry name" value="Tetracycline Repressor, domain 2"/>
    <property type="match status" value="1"/>
</dbReference>
<dbReference type="InterPro" id="IPR001647">
    <property type="entry name" value="HTH_TetR"/>
</dbReference>
<evidence type="ECO:0000256" key="1">
    <source>
        <dbReference type="ARBA" id="ARBA00023125"/>
    </source>
</evidence>
<dbReference type="PANTHER" id="PTHR30055">
    <property type="entry name" value="HTH-TYPE TRANSCRIPTIONAL REGULATOR RUTR"/>
    <property type="match status" value="1"/>
</dbReference>
<dbReference type="PROSITE" id="PS50977">
    <property type="entry name" value="HTH_TETR_2"/>
    <property type="match status" value="1"/>
</dbReference>
<organism evidence="4 5">
    <name type="scientific">Nocardia transvalensis</name>
    <dbReference type="NCBI Taxonomy" id="37333"/>
    <lineage>
        <taxon>Bacteria</taxon>
        <taxon>Bacillati</taxon>
        <taxon>Actinomycetota</taxon>
        <taxon>Actinomycetes</taxon>
        <taxon>Mycobacteriales</taxon>
        <taxon>Nocardiaceae</taxon>
        <taxon>Nocardia</taxon>
    </lineage>
</organism>
<protein>
    <submittedName>
        <fullName evidence="4">AcrR family transcriptional regulator</fullName>
    </submittedName>
</protein>
<dbReference type="SUPFAM" id="SSF48498">
    <property type="entry name" value="Tetracyclin repressor-like, C-terminal domain"/>
    <property type="match status" value="1"/>
</dbReference>
<comment type="caution">
    <text evidence="4">The sequence shown here is derived from an EMBL/GenBank/DDBJ whole genome shotgun (WGS) entry which is preliminary data.</text>
</comment>
<dbReference type="GO" id="GO:0003700">
    <property type="term" value="F:DNA-binding transcription factor activity"/>
    <property type="evidence" value="ECO:0007669"/>
    <property type="project" value="TreeGrafter"/>
</dbReference>
<dbReference type="InterPro" id="IPR050109">
    <property type="entry name" value="HTH-type_TetR-like_transc_reg"/>
</dbReference>
<dbReference type="PRINTS" id="PR00455">
    <property type="entry name" value="HTHTETR"/>
</dbReference>
<dbReference type="AlphaFoldDB" id="A0A7W9UJC5"/>
<evidence type="ECO:0000313" key="4">
    <source>
        <dbReference type="EMBL" id="MBB5915319.1"/>
    </source>
</evidence>
<dbReference type="EMBL" id="JACHIT010000002">
    <property type="protein sequence ID" value="MBB5915319.1"/>
    <property type="molecule type" value="Genomic_DNA"/>
</dbReference>
<dbReference type="InterPro" id="IPR036271">
    <property type="entry name" value="Tet_transcr_reg_TetR-rel_C_sf"/>
</dbReference>
<keyword evidence="5" id="KW-1185">Reference proteome</keyword>